<comment type="caution">
    <text evidence="1">The sequence shown here is derived from an EMBL/GenBank/DDBJ whole genome shotgun (WGS) entry which is preliminary data.</text>
</comment>
<feature type="non-terminal residue" evidence="1">
    <location>
        <position position="1"/>
    </location>
</feature>
<gene>
    <name evidence="1" type="ORF">OMM_14366</name>
</gene>
<dbReference type="AlphaFoldDB" id="A0A1V1NS21"/>
<protein>
    <submittedName>
        <fullName evidence="1">Uncharacterized protein</fullName>
    </submittedName>
</protein>
<evidence type="ECO:0000313" key="2">
    <source>
        <dbReference type="Proteomes" id="UP000189670"/>
    </source>
</evidence>
<evidence type="ECO:0000313" key="1">
    <source>
        <dbReference type="EMBL" id="ETR65363.1"/>
    </source>
</evidence>
<name>A0A1V1NS21_9BACT</name>
<proteinExistence type="predicted"/>
<sequence>TVKSIIYEKEVINMTDEELKQLIAENAKGIKELREAQLQTDAQLAKTDAKLLKIGDQIIATDAQLAKTDAKIVKIGDQIIATNAKLDAKFAKTDARINKLSKTVHELSEMYGGVSSLLGDEAELDFFAALNSNPQLDNIHFDDVDFDLVRKKGNEKVQIDLFLFNKNSMAIIEVKRHLQSKHLDDLYNRIIPRFIRLFPEHKDKLLYAGLATYAIPKRAKPYVKKRIDKYGFALLTPNRDHTAINVDAQAMRAISV</sequence>
<dbReference type="EMBL" id="ATBP01002895">
    <property type="protein sequence ID" value="ETR65363.1"/>
    <property type="molecule type" value="Genomic_DNA"/>
</dbReference>
<accession>A0A1V1NS21</accession>
<dbReference type="Proteomes" id="UP000189670">
    <property type="component" value="Unassembled WGS sequence"/>
</dbReference>
<reference evidence="2" key="1">
    <citation type="submission" date="2012-11" db="EMBL/GenBank/DDBJ databases">
        <authorList>
            <person name="Lucero-Rivera Y.E."/>
            <person name="Tovar-Ramirez D."/>
        </authorList>
    </citation>
    <scope>NUCLEOTIDE SEQUENCE [LARGE SCALE GENOMIC DNA]</scope>
    <source>
        <strain evidence="2">Araruama</strain>
    </source>
</reference>
<organism evidence="1 2">
    <name type="scientific">Candidatus Magnetoglobus multicellularis str. Araruama</name>
    <dbReference type="NCBI Taxonomy" id="890399"/>
    <lineage>
        <taxon>Bacteria</taxon>
        <taxon>Pseudomonadati</taxon>
        <taxon>Thermodesulfobacteriota</taxon>
        <taxon>Desulfobacteria</taxon>
        <taxon>Desulfobacterales</taxon>
        <taxon>Desulfobacteraceae</taxon>
        <taxon>Candidatus Magnetoglobus</taxon>
    </lineage>
</organism>